<feature type="signal peptide" evidence="3">
    <location>
        <begin position="1"/>
        <end position="25"/>
    </location>
</feature>
<dbReference type="Pfam" id="PF14559">
    <property type="entry name" value="TPR_19"/>
    <property type="match status" value="1"/>
</dbReference>
<name>A0A4Q9GZN2_9BURK</name>
<dbReference type="SUPFAM" id="SSF48452">
    <property type="entry name" value="TPR-like"/>
    <property type="match status" value="1"/>
</dbReference>
<comment type="caution">
    <text evidence="4">The sequence shown here is derived from an EMBL/GenBank/DDBJ whole genome shotgun (WGS) entry which is preliminary data.</text>
</comment>
<reference evidence="4 5" key="1">
    <citation type="submission" date="2019-02" db="EMBL/GenBank/DDBJ databases">
        <title>Aquabacterium sp. strain KMB7.</title>
        <authorList>
            <person name="Chen W.-M."/>
        </authorList>
    </citation>
    <scope>NUCLEOTIDE SEQUENCE [LARGE SCALE GENOMIC DNA]</scope>
    <source>
        <strain evidence="4 5">KMB7</strain>
    </source>
</reference>
<dbReference type="AlphaFoldDB" id="A0A4Q9GZN2"/>
<dbReference type="NCBIfam" id="TIGR02521">
    <property type="entry name" value="type_IV_pilW"/>
    <property type="match status" value="1"/>
</dbReference>
<evidence type="ECO:0000256" key="3">
    <source>
        <dbReference type="SAM" id="SignalP"/>
    </source>
</evidence>
<evidence type="ECO:0000313" key="4">
    <source>
        <dbReference type="EMBL" id="TBO32473.1"/>
    </source>
</evidence>
<feature type="chain" id="PRO_5020658268" evidence="3">
    <location>
        <begin position="26"/>
        <end position="284"/>
    </location>
</feature>
<feature type="repeat" description="TPR" evidence="1">
    <location>
        <begin position="65"/>
        <end position="98"/>
    </location>
</feature>
<evidence type="ECO:0000256" key="1">
    <source>
        <dbReference type="PROSITE-ProRule" id="PRU00339"/>
    </source>
</evidence>
<dbReference type="InterPro" id="IPR013360">
    <property type="entry name" value="Pilus_4_PilW"/>
</dbReference>
<organism evidence="4 5">
    <name type="scientific">Aquabacterium lacunae</name>
    <dbReference type="NCBI Taxonomy" id="2528630"/>
    <lineage>
        <taxon>Bacteria</taxon>
        <taxon>Pseudomonadati</taxon>
        <taxon>Pseudomonadota</taxon>
        <taxon>Betaproteobacteria</taxon>
        <taxon>Burkholderiales</taxon>
        <taxon>Aquabacterium</taxon>
    </lineage>
</organism>
<feature type="repeat" description="TPR" evidence="1">
    <location>
        <begin position="99"/>
        <end position="132"/>
    </location>
</feature>
<keyword evidence="5" id="KW-1185">Reference proteome</keyword>
<evidence type="ECO:0000313" key="5">
    <source>
        <dbReference type="Proteomes" id="UP000292120"/>
    </source>
</evidence>
<dbReference type="Proteomes" id="UP000292120">
    <property type="component" value="Unassembled WGS sequence"/>
</dbReference>
<evidence type="ECO:0000256" key="2">
    <source>
        <dbReference type="SAM" id="MobiDB-lite"/>
    </source>
</evidence>
<keyword evidence="1" id="KW-0802">TPR repeat</keyword>
<sequence length="284" mass="31936">MRMKYRFTALATWILALLLAGCAQTGTVPSRVLPTSESPVPRPQPSSVGRDIATQSDESETRRRARIRLELATAYYTRGDLRTALDEVKQVLAIEPGFSDAMELRGLIYDLMGEPVLAEESFRRASQLDPRNGSVSHNHGWYLCRKQRYTEADAMFDRALTLPSSVSPAKTLLVKGVCQMRDGRATDAEKTLARAYEQEPSNPATAYNLALALYVNGNVERARFYIRRVNNVPEQANPESLWLGIRIAHKLHNSAEKEELASLLRNKFPNAREINSLELGRFDE</sequence>
<dbReference type="PROSITE" id="PS51257">
    <property type="entry name" value="PROKAR_LIPOPROTEIN"/>
    <property type="match status" value="1"/>
</dbReference>
<dbReference type="PANTHER" id="PTHR12558:SF13">
    <property type="entry name" value="CELL DIVISION CYCLE PROTEIN 27 HOMOLOG"/>
    <property type="match status" value="1"/>
</dbReference>
<dbReference type="SMART" id="SM00028">
    <property type="entry name" value="TPR"/>
    <property type="match status" value="5"/>
</dbReference>
<dbReference type="InterPro" id="IPR011990">
    <property type="entry name" value="TPR-like_helical_dom_sf"/>
</dbReference>
<dbReference type="RefSeq" id="WP_130966687.1">
    <property type="nucleotide sequence ID" value="NZ_SIXI01000002.1"/>
</dbReference>
<keyword evidence="3" id="KW-0732">Signal</keyword>
<proteinExistence type="predicted"/>
<dbReference type="EMBL" id="SIXI01000002">
    <property type="protein sequence ID" value="TBO32473.1"/>
    <property type="molecule type" value="Genomic_DNA"/>
</dbReference>
<feature type="region of interest" description="Disordered" evidence="2">
    <location>
        <begin position="30"/>
        <end position="61"/>
    </location>
</feature>
<dbReference type="Pfam" id="PF13432">
    <property type="entry name" value="TPR_16"/>
    <property type="match status" value="1"/>
</dbReference>
<dbReference type="PROSITE" id="PS50005">
    <property type="entry name" value="TPR"/>
    <property type="match status" value="2"/>
</dbReference>
<gene>
    <name evidence="4" type="primary">pilW</name>
    <name evidence="4" type="ORF">EYS42_04565</name>
</gene>
<accession>A0A4Q9GZN2</accession>
<protein>
    <submittedName>
        <fullName evidence="4">Type IV pilus biogenesis/stability protein PilW</fullName>
    </submittedName>
</protein>
<dbReference type="OrthoDB" id="9814042at2"/>
<dbReference type="PANTHER" id="PTHR12558">
    <property type="entry name" value="CELL DIVISION CYCLE 16,23,27"/>
    <property type="match status" value="1"/>
</dbReference>
<dbReference type="InterPro" id="IPR019734">
    <property type="entry name" value="TPR_rpt"/>
</dbReference>
<dbReference type="Gene3D" id="1.25.40.10">
    <property type="entry name" value="Tetratricopeptide repeat domain"/>
    <property type="match status" value="1"/>
</dbReference>